<comment type="caution">
    <text evidence="2">The sequence shown here is derived from an EMBL/GenBank/DDBJ whole genome shotgun (WGS) entry which is preliminary data.</text>
</comment>
<dbReference type="Proteomes" id="UP000784294">
    <property type="component" value="Unassembled WGS sequence"/>
</dbReference>
<feature type="region of interest" description="Disordered" evidence="1">
    <location>
        <begin position="1"/>
        <end position="26"/>
    </location>
</feature>
<organism evidence="2 3">
    <name type="scientific">Protopolystoma xenopodis</name>
    <dbReference type="NCBI Taxonomy" id="117903"/>
    <lineage>
        <taxon>Eukaryota</taxon>
        <taxon>Metazoa</taxon>
        <taxon>Spiralia</taxon>
        <taxon>Lophotrochozoa</taxon>
        <taxon>Platyhelminthes</taxon>
        <taxon>Monogenea</taxon>
        <taxon>Polyopisthocotylea</taxon>
        <taxon>Polystomatidea</taxon>
        <taxon>Polystomatidae</taxon>
        <taxon>Protopolystoma</taxon>
    </lineage>
</organism>
<sequence length="73" mass="8062">MVSGSNDVRHRRDENSARSDRGCKTVSQRLLRTIQQAKDQGNPPAVSGSANLLISSTRLLKRNERYASTGCFV</sequence>
<accession>A0A3S4ZZZ0</accession>
<proteinExistence type="predicted"/>
<evidence type="ECO:0000256" key="1">
    <source>
        <dbReference type="SAM" id="MobiDB-lite"/>
    </source>
</evidence>
<dbReference type="EMBL" id="CAAALY010027382">
    <property type="protein sequence ID" value="VEL16160.1"/>
    <property type="molecule type" value="Genomic_DNA"/>
</dbReference>
<keyword evidence="3" id="KW-1185">Reference proteome</keyword>
<feature type="compositionally biased region" description="Basic and acidic residues" evidence="1">
    <location>
        <begin position="7"/>
        <end position="23"/>
    </location>
</feature>
<evidence type="ECO:0000313" key="2">
    <source>
        <dbReference type="EMBL" id="VEL16160.1"/>
    </source>
</evidence>
<gene>
    <name evidence="2" type="ORF">PXEA_LOCUS9600</name>
</gene>
<protein>
    <submittedName>
        <fullName evidence="2">Uncharacterized protein</fullName>
    </submittedName>
</protein>
<reference evidence="2" key="1">
    <citation type="submission" date="2018-11" db="EMBL/GenBank/DDBJ databases">
        <authorList>
            <consortium name="Pathogen Informatics"/>
        </authorList>
    </citation>
    <scope>NUCLEOTIDE SEQUENCE</scope>
</reference>
<dbReference type="AlphaFoldDB" id="A0A3S4ZZZ0"/>
<name>A0A3S4ZZZ0_9PLAT</name>
<evidence type="ECO:0000313" key="3">
    <source>
        <dbReference type="Proteomes" id="UP000784294"/>
    </source>
</evidence>